<dbReference type="Proteomes" id="UP001168877">
    <property type="component" value="Unassembled WGS sequence"/>
</dbReference>
<sequence length="96" mass="11142">MKFYNFPILSLPFFKFTKNPSSFQSTPRCSSHSRCSTVAVHLIFFFNQLAVHLIESKFKTEEFDFWGQGVVPSGKVREDFIRDTNHEFDSGVREGL</sequence>
<evidence type="ECO:0000313" key="2">
    <source>
        <dbReference type="Proteomes" id="UP001168877"/>
    </source>
</evidence>
<accession>A0AA39W7H2</accession>
<evidence type="ECO:0000313" key="1">
    <source>
        <dbReference type="EMBL" id="KAK0604976.1"/>
    </source>
</evidence>
<organism evidence="1 2">
    <name type="scientific">Acer saccharum</name>
    <name type="common">Sugar maple</name>
    <dbReference type="NCBI Taxonomy" id="4024"/>
    <lineage>
        <taxon>Eukaryota</taxon>
        <taxon>Viridiplantae</taxon>
        <taxon>Streptophyta</taxon>
        <taxon>Embryophyta</taxon>
        <taxon>Tracheophyta</taxon>
        <taxon>Spermatophyta</taxon>
        <taxon>Magnoliopsida</taxon>
        <taxon>eudicotyledons</taxon>
        <taxon>Gunneridae</taxon>
        <taxon>Pentapetalae</taxon>
        <taxon>rosids</taxon>
        <taxon>malvids</taxon>
        <taxon>Sapindales</taxon>
        <taxon>Sapindaceae</taxon>
        <taxon>Hippocastanoideae</taxon>
        <taxon>Acereae</taxon>
        <taxon>Acer</taxon>
    </lineage>
</organism>
<keyword evidence="2" id="KW-1185">Reference proteome</keyword>
<reference evidence="1" key="1">
    <citation type="journal article" date="2022" name="Plant J.">
        <title>Strategies of tolerance reflected in two North American maple genomes.</title>
        <authorList>
            <person name="McEvoy S.L."/>
            <person name="Sezen U.U."/>
            <person name="Trouern-Trend A."/>
            <person name="McMahon S.M."/>
            <person name="Schaberg P.G."/>
            <person name="Yang J."/>
            <person name="Wegrzyn J.L."/>
            <person name="Swenson N.G."/>
        </authorList>
    </citation>
    <scope>NUCLEOTIDE SEQUENCE</scope>
    <source>
        <strain evidence="1">NS2018</strain>
    </source>
</reference>
<reference evidence="1" key="2">
    <citation type="submission" date="2023-06" db="EMBL/GenBank/DDBJ databases">
        <authorList>
            <person name="Swenson N.G."/>
            <person name="Wegrzyn J.L."/>
            <person name="Mcevoy S.L."/>
        </authorList>
    </citation>
    <scope>NUCLEOTIDE SEQUENCE</scope>
    <source>
        <strain evidence="1">NS2018</strain>
        <tissue evidence="1">Leaf</tissue>
    </source>
</reference>
<name>A0AA39W7H2_ACESA</name>
<comment type="caution">
    <text evidence="1">The sequence shown here is derived from an EMBL/GenBank/DDBJ whole genome shotgun (WGS) entry which is preliminary data.</text>
</comment>
<dbReference type="AlphaFoldDB" id="A0AA39W7H2"/>
<dbReference type="EMBL" id="JAUESC010000002">
    <property type="protein sequence ID" value="KAK0604976.1"/>
    <property type="molecule type" value="Genomic_DNA"/>
</dbReference>
<protein>
    <submittedName>
        <fullName evidence="1">Uncharacterized protein</fullName>
    </submittedName>
</protein>
<gene>
    <name evidence="1" type="ORF">LWI29_021505</name>
</gene>
<proteinExistence type="predicted"/>